<dbReference type="EMBL" id="GBRH01163208">
    <property type="protein sequence ID" value="JAE34688.1"/>
    <property type="molecule type" value="Transcribed_RNA"/>
</dbReference>
<protein>
    <submittedName>
        <fullName evidence="1">Uncharacterized protein</fullName>
    </submittedName>
</protein>
<accession>A0A0A9HP57</accession>
<proteinExistence type="predicted"/>
<evidence type="ECO:0000313" key="1">
    <source>
        <dbReference type="EMBL" id="JAE34688.1"/>
    </source>
</evidence>
<organism evidence="1">
    <name type="scientific">Arundo donax</name>
    <name type="common">Giant reed</name>
    <name type="synonym">Donax arundinaceus</name>
    <dbReference type="NCBI Taxonomy" id="35708"/>
    <lineage>
        <taxon>Eukaryota</taxon>
        <taxon>Viridiplantae</taxon>
        <taxon>Streptophyta</taxon>
        <taxon>Embryophyta</taxon>
        <taxon>Tracheophyta</taxon>
        <taxon>Spermatophyta</taxon>
        <taxon>Magnoliopsida</taxon>
        <taxon>Liliopsida</taxon>
        <taxon>Poales</taxon>
        <taxon>Poaceae</taxon>
        <taxon>PACMAD clade</taxon>
        <taxon>Arundinoideae</taxon>
        <taxon>Arundineae</taxon>
        <taxon>Arundo</taxon>
    </lineage>
</organism>
<dbReference type="AlphaFoldDB" id="A0A0A9HP57"/>
<name>A0A0A9HP57_ARUDO</name>
<sequence length="56" mass="6466">MAPIISNPSCLNLLTTVFSDSLLMALAYHPHLLRLKLTRTHLDQSFEYYSSTKKRQ</sequence>
<reference evidence="1" key="2">
    <citation type="journal article" date="2015" name="Data Brief">
        <title>Shoot transcriptome of the giant reed, Arundo donax.</title>
        <authorList>
            <person name="Barrero R.A."/>
            <person name="Guerrero F.D."/>
            <person name="Moolhuijzen P."/>
            <person name="Goolsby J.A."/>
            <person name="Tidwell J."/>
            <person name="Bellgard S.E."/>
            <person name="Bellgard M.I."/>
        </authorList>
    </citation>
    <scope>NUCLEOTIDE SEQUENCE</scope>
    <source>
        <tissue evidence="1">Shoot tissue taken approximately 20 cm above the soil surface</tissue>
    </source>
</reference>
<reference evidence="1" key="1">
    <citation type="submission" date="2014-09" db="EMBL/GenBank/DDBJ databases">
        <authorList>
            <person name="Magalhaes I.L.F."/>
            <person name="Oliveira U."/>
            <person name="Santos F.R."/>
            <person name="Vidigal T.H.D.A."/>
            <person name="Brescovit A.D."/>
            <person name="Santos A.J."/>
        </authorList>
    </citation>
    <scope>NUCLEOTIDE SEQUENCE</scope>
    <source>
        <tissue evidence="1">Shoot tissue taken approximately 20 cm above the soil surface</tissue>
    </source>
</reference>